<evidence type="ECO:0000256" key="1">
    <source>
        <dbReference type="ARBA" id="ARBA00001946"/>
    </source>
</evidence>
<gene>
    <name evidence="6" type="ORF">GT019_16700</name>
</gene>
<keyword evidence="4" id="KW-0472">Membrane</keyword>
<dbReference type="CDD" id="cd04677">
    <property type="entry name" value="NUDIX_Hydrolase"/>
    <property type="match status" value="1"/>
</dbReference>
<evidence type="ECO:0000259" key="5">
    <source>
        <dbReference type="PROSITE" id="PS51462"/>
    </source>
</evidence>
<evidence type="ECO:0000256" key="4">
    <source>
        <dbReference type="SAM" id="Phobius"/>
    </source>
</evidence>
<dbReference type="PANTHER" id="PTHR43046:SF2">
    <property type="entry name" value="8-OXO-DGTP DIPHOSPHATASE-RELATED"/>
    <property type="match status" value="1"/>
</dbReference>
<keyword evidence="4" id="KW-1133">Transmembrane helix</keyword>
<proteinExistence type="inferred from homology"/>
<organism evidence="6 7">
    <name type="scientific">Paenibacillus glycinis</name>
    <dbReference type="NCBI Taxonomy" id="2697035"/>
    <lineage>
        <taxon>Bacteria</taxon>
        <taxon>Bacillati</taxon>
        <taxon>Bacillota</taxon>
        <taxon>Bacilli</taxon>
        <taxon>Bacillales</taxon>
        <taxon>Paenibacillaceae</taxon>
        <taxon>Paenibacillus</taxon>
    </lineage>
</organism>
<evidence type="ECO:0000256" key="3">
    <source>
        <dbReference type="RuleBase" id="RU003476"/>
    </source>
</evidence>
<evidence type="ECO:0000313" key="7">
    <source>
        <dbReference type="Proteomes" id="UP000665561"/>
    </source>
</evidence>
<feature type="domain" description="Nudix hydrolase" evidence="5">
    <location>
        <begin position="16"/>
        <end position="154"/>
    </location>
</feature>
<comment type="similarity">
    <text evidence="3">Belongs to the Nudix hydrolase family.</text>
</comment>
<comment type="caution">
    <text evidence="6">The sequence shown here is derived from an EMBL/GenBank/DDBJ whole genome shotgun (WGS) entry which is preliminary data.</text>
</comment>
<evidence type="ECO:0000313" key="6">
    <source>
        <dbReference type="EMBL" id="NBD25522.1"/>
    </source>
</evidence>
<dbReference type="Pfam" id="PF00293">
    <property type="entry name" value="NUDIX"/>
    <property type="match status" value="1"/>
</dbReference>
<dbReference type="InterPro" id="IPR020476">
    <property type="entry name" value="Nudix_hydrolase"/>
</dbReference>
<dbReference type="InterPro" id="IPR020084">
    <property type="entry name" value="NUDIX_hydrolase_CS"/>
</dbReference>
<accession>A0ABW9XS77</accession>
<dbReference type="PROSITE" id="PS51462">
    <property type="entry name" value="NUDIX"/>
    <property type="match status" value="1"/>
</dbReference>
<dbReference type="RefSeq" id="WP_161744322.1">
    <property type="nucleotide sequence ID" value="NZ_JAAAMV010000012.1"/>
</dbReference>
<sequence>MEYYKFLRQYVGNCPLILPGASVIIINAMGHILLQRRTSGYWGLPGGLMELGESLQDTARREVKEETGLDIKAITLLDVFSGTEYFRRMENGDEVYAVTAVYFTSEFEGELSSDNNESVDLRYFPLNGLPVNIGTAYAHFLDSFISRFGSTILFQKSEVTY</sequence>
<reference evidence="6 7" key="1">
    <citation type="submission" date="2020-01" db="EMBL/GenBank/DDBJ databases">
        <title>Paenibacillus soybeanensis sp. nov. isolated from the nodules of soybean (Glycine max(L.) Merr).</title>
        <authorList>
            <person name="Wang H."/>
        </authorList>
    </citation>
    <scope>NUCLEOTIDE SEQUENCE [LARGE SCALE GENOMIC DNA]</scope>
    <source>
        <strain evidence="6 7">T1</strain>
    </source>
</reference>
<dbReference type="EMBL" id="JAAAMV010000012">
    <property type="protein sequence ID" value="NBD25522.1"/>
    <property type="molecule type" value="Genomic_DNA"/>
</dbReference>
<dbReference type="InterPro" id="IPR000086">
    <property type="entry name" value="NUDIX_hydrolase_dom"/>
</dbReference>
<name>A0ABW9XS77_9BACL</name>
<keyword evidence="7" id="KW-1185">Reference proteome</keyword>
<dbReference type="PANTHER" id="PTHR43046">
    <property type="entry name" value="GDP-MANNOSE MANNOSYL HYDROLASE"/>
    <property type="match status" value="1"/>
</dbReference>
<comment type="cofactor">
    <cofactor evidence="1">
        <name>Mg(2+)</name>
        <dbReference type="ChEBI" id="CHEBI:18420"/>
    </cofactor>
</comment>
<dbReference type="PROSITE" id="PS00893">
    <property type="entry name" value="NUDIX_BOX"/>
    <property type="match status" value="1"/>
</dbReference>
<keyword evidence="4" id="KW-0812">Transmembrane</keyword>
<dbReference type="InterPro" id="IPR015797">
    <property type="entry name" value="NUDIX_hydrolase-like_dom_sf"/>
</dbReference>
<keyword evidence="2 3" id="KW-0378">Hydrolase</keyword>
<protein>
    <submittedName>
        <fullName evidence="6">NUDIX domain-containing protein</fullName>
    </submittedName>
</protein>
<dbReference type="SUPFAM" id="SSF55811">
    <property type="entry name" value="Nudix"/>
    <property type="match status" value="1"/>
</dbReference>
<dbReference type="Proteomes" id="UP000665561">
    <property type="component" value="Unassembled WGS sequence"/>
</dbReference>
<dbReference type="Gene3D" id="3.90.79.10">
    <property type="entry name" value="Nucleoside Triphosphate Pyrophosphohydrolase"/>
    <property type="match status" value="1"/>
</dbReference>
<dbReference type="PRINTS" id="PR00502">
    <property type="entry name" value="NUDIXFAMILY"/>
</dbReference>
<feature type="transmembrane region" description="Helical" evidence="4">
    <location>
        <begin position="16"/>
        <end position="34"/>
    </location>
</feature>
<evidence type="ECO:0000256" key="2">
    <source>
        <dbReference type="ARBA" id="ARBA00022801"/>
    </source>
</evidence>